<dbReference type="InterPro" id="IPR036265">
    <property type="entry name" value="HIT-like_sf"/>
</dbReference>
<dbReference type="GO" id="GO:0005524">
    <property type="term" value="F:ATP binding"/>
    <property type="evidence" value="ECO:0007669"/>
    <property type="project" value="InterPro"/>
</dbReference>
<dbReference type="SUPFAM" id="SSF54197">
    <property type="entry name" value="HIT-like"/>
    <property type="match status" value="1"/>
</dbReference>
<feature type="non-terminal residue" evidence="3">
    <location>
        <position position="1"/>
    </location>
</feature>
<dbReference type="Proteomes" id="UP000258309">
    <property type="component" value="Unassembled WGS sequence"/>
</dbReference>
<evidence type="ECO:0000259" key="1">
    <source>
        <dbReference type="Pfam" id="PF09830"/>
    </source>
</evidence>
<evidence type="ECO:0000259" key="2">
    <source>
        <dbReference type="Pfam" id="PF19327"/>
    </source>
</evidence>
<evidence type="ECO:0000313" key="3">
    <source>
        <dbReference type="EMBL" id="RFU29074.1"/>
    </source>
</evidence>
<reference evidence="3 4" key="1">
    <citation type="submission" date="2018-05" db="EMBL/GenBank/DDBJ databases">
        <title>Draft genome sequence of Scytalidium lignicola DSM 105466, a ubiquitous saprotrophic fungus.</title>
        <authorList>
            <person name="Buettner E."/>
            <person name="Gebauer A.M."/>
            <person name="Hofrichter M."/>
            <person name="Liers C."/>
            <person name="Kellner H."/>
        </authorList>
    </citation>
    <scope>NUCLEOTIDE SEQUENCE [LARGE SCALE GENOMIC DNA]</scope>
    <source>
        <strain evidence="3 4">DSM 105466</strain>
    </source>
</reference>
<dbReference type="PANTHER" id="PTHR38420">
    <property type="entry name" value="AP-4-A PHOSPHORYLASE II"/>
    <property type="match status" value="1"/>
</dbReference>
<dbReference type="InterPro" id="IPR019200">
    <property type="entry name" value="ATP_adenylylTrfase_C"/>
</dbReference>
<dbReference type="AlphaFoldDB" id="A0A3E2H6R4"/>
<keyword evidence="4" id="KW-1185">Reference proteome</keyword>
<feature type="domain" description="Ap4A phosphorylase 1/2 N-terminal" evidence="2">
    <location>
        <begin position="24"/>
        <end position="103"/>
    </location>
</feature>
<gene>
    <name evidence="3" type="ORF">B7463_g7257</name>
</gene>
<comment type="caution">
    <text evidence="3">The sequence shown here is derived from an EMBL/GenBank/DDBJ whole genome shotgun (WGS) entry which is preliminary data.</text>
</comment>
<proteinExistence type="predicted"/>
<dbReference type="Gene3D" id="3.30.428.70">
    <property type="match status" value="1"/>
</dbReference>
<name>A0A3E2H6R4_SCYLI</name>
<protein>
    <submittedName>
        <fullName evidence="3">Uncharacterized protein</fullName>
    </submittedName>
</protein>
<dbReference type="OrthoDB" id="10267950at2759"/>
<dbReference type="Pfam" id="PF19327">
    <property type="entry name" value="Ap4A_phos_N"/>
    <property type="match status" value="1"/>
</dbReference>
<evidence type="ECO:0000313" key="4">
    <source>
        <dbReference type="Proteomes" id="UP000258309"/>
    </source>
</evidence>
<dbReference type="InterPro" id="IPR043171">
    <property type="entry name" value="Ap4A_phos1/2-like"/>
</dbReference>
<organism evidence="3 4">
    <name type="scientific">Scytalidium lignicola</name>
    <name type="common">Hyphomycete</name>
    <dbReference type="NCBI Taxonomy" id="5539"/>
    <lineage>
        <taxon>Eukaryota</taxon>
        <taxon>Fungi</taxon>
        <taxon>Dikarya</taxon>
        <taxon>Ascomycota</taxon>
        <taxon>Pezizomycotina</taxon>
        <taxon>Leotiomycetes</taxon>
        <taxon>Leotiomycetes incertae sedis</taxon>
        <taxon>Scytalidium</taxon>
    </lineage>
</organism>
<feature type="domain" description="ATP adenylyltransferase C-terminal" evidence="1">
    <location>
        <begin position="120"/>
        <end position="234"/>
    </location>
</feature>
<dbReference type="GO" id="GO:0009117">
    <property type="term" value="P:nucleotide metabolic process"/>
    <property type="evidence" value="ECO:0007669"/>
    <property type="project" value="InterPro"/>
</dbReference>
<dbReference type="PANTHER" id="PTHR38420:SF1">
    <property type="entry name" value="PUTATIVE (AFU_ORTHOLOGUE AFUA_5G14690)-RELATED"/>
    <property type="match status" value="1"/>
</dbReference>
<dbReference type="EMBL" id="NCSJ02000140">
    <property type="protein sequence ID" value="RFU29074.1"/>
    <property type="molecule type" value="Genomic_DNA"/>
</dbReference>
<dbReference type="InterPro" id="IPR009163">
    <property type="entry name" value="Ap4A_phos1/2"/>
</dbReference>
<dbReference type="GO" id="GO:0003877">
    <property type="term" value="F:ATP:ADP adenylyltransferase activity"/>
    <property type="evidence" value="ECO:0007669"/>
    <property type="project" value="InterPro"/>
</dbReference>
<accession>A0A3E2H6R4</accession>
<dbReference type="Pfam" id="PF09830">
    <property type="entry name" value="ATP_transf"/>
    <property type="match status" value="1"/>
</dbReference>
<sequence>MVDNSKLHYQGRDGSDINTEGFEIGDINNTHFIVANTFCFARPHLLLLTSDGYQKQYEPLRQTDLEAAWTMLTAIGKEYVIFYNCGQYGGCNRLHNHMQLMPMLEDSFAAFLDSEGGKEPSVPYHWFYCRFESQHVTPSNLTKVYTDLLKQATKVGDNRSEHADSALPGAACPHNMILTKRWMLVLPRRRAVITKEAGVNAVGMLGVIAVATKEEINTWLRQGLTQALRELGVPKEI</sequence>
<dbReference type="STRING" id="5539.A0A3E2H6R4"/>
<dbReference type="InterPro" id="IPR045759">
    <property type="entry name" value="Ap4A_phos1/2_N"/>
</dbReference>
<feature type="non-terminal residue" evidence="3">
    <location>
        <position position="237"/>
    </location>
</feature>
<dbReference type="OMA" id="GLWFFNS"/>